<dbReference type="RefSeq" id="WP_011134926.1">
    <property type="nucleotide sequence ID" value="NZ_JAJMMA010000046.1"/>
</dbReference>
<evidence type="ECO:0000313" key="2">
    <source>
        <dbReference type="EMBL" id="OVE49281.1"/>
    </source>
</evidence>
<keyword evidence="5" id="KW-1185">Reference proteome</keyword>
<reference evidence="4 7" key="3">
    <citation type="submission" date="2018-12" db="EMBL/GenBank/DDBJ databases">
        <authorList>
            <consortium name="Pathogen Informatics"/>
        </authorList>
    </citation>
    <scope>NUCLEOTIDE SEQUENCE [LARGE SCALE GENOMIC DNA]</scope>
    <source>
        <strain evidence="4 7">NCTC9695</strain>
    </source>
</reference>
<evidence type="ECO:0000313" key="4">
    <source>
        <dbReference type="EMBL" id="VEB41473.1"/>
    </source>
</evidence>
<reference evidence="3 6" key="2">
    <citation type="submission" date="2018-06" db="EMBL/GenBank/DDBJ databases">
        <authorList>
            <consortium name="Pathogen Informatics"/>
            <person name="Doyle S."/>
        </authorList>
    </citation>
    <scope>NUCLEOTIDE SEQUENCE [LARGE SCALE GENOMIC DNA]</scope>
    <source>
        <strain evidence="3 6">NCTC8684</strain>
    </source>
</reference>
<dbReference type="EMBL" id="LR134182">
    <property type="protein sequence ID" value="VEB41473.1"/>
    <property type="molecule type" value="Genomic_DNA"/>
</dbReference>
<name>A0A1R0MBY2_CHRVL</name>
<accession>A0A202BD63</accession>
<proteinExistence type="predicted"/>
<dbReference type="EMBL" id="NHOO01000004">
    <property type="protein sequence ID" value="OVE49281.1"/>
    <property type="molecule type" value="Genomic_DNA"/>
</dbReference>
<dbReference type="Proteomes" id="UP000254029">
    <property type="component" value="Unassembled WGS sequence"/>
</dbReference>
<gene>
    <name evidence="2" type="ORF">CBW21_05115</name>
    <name evidence="3" type="ORF">NCTC8684_02629</name>
    <name evidence="4" type="ORF">NCTC9695_01906</name>
</gene>
<feature type="signal peptide" evidence="1">
    <location>
        <begin position="1"/>
        <end position="18"/>
    </location>
</feature>
<evidence type="ECO:0000256" key="1">
    <source>
        <dbReference type="SAM" id="SignalP"/>
    </source>
</evidence>
<dbReference type="EMBL" id="UIGR01000001">
    <property type="protein sequence ID" value="SUX33530.1"/>
    <property type="molecule type" value="Genomic_DNA"/>
</dbReference>
<sequence length="136" mass="15039">MKTPIASLLAILSLPAAACSLPQQLDGKTFINVADPAFSPGNPNAGTIMKLRFSKDDYENKILTRNLVVHGQYRYRRLHDTVGFVEASENYGGQPTRYTLVLTCLNDYSGTAVFTQTQGAVPPDNRQNTVRYTIEQ</sequence>
<dbReference type="OMA" id="FIYTQHD"/>
<organism evidence="2 5">
    <name type="scientific">Chromobacterium violaceum</name>
    <dbReference type="NCBI Taxonomy" id="536"/>
    <lineage>
        <taxon>Bacteria</taxon>
        <taxon>Pseudomonadati</taxon>
        <taxon>Pseudomonadota</taxon>
        <taxon>Betaproteobacteria</taxon>
        <taxon>Neisseriales</taxon>
        <taxon>Chromobacteriaceae</taxon>
        <taxon>Chromobacterium</taxon>
    </lineage>
</organism>
<keyword evidence="1" id="KW-0732">Signal</keyword>
<feature type="chain" id="PRO_5042688705" description="Lipoprotein" evidence="1">
    <location>
        <begin position="19"/>
        <end position="136"/>
    </location>
</feature>
<evidence type="ECO:0000313" key="5">
    <source>
        <dbReference type="Proteomes" id="UP000196342"/>
    </source>
</evidence>
<evidence type="ECO:0000313" key="6">
    <source>
        <dbReference type="Proteomes" id="UP000254029"/>
    </source>
</evidence>
<dbReference type="Proteomes" id="UP000196342">
    <property type="component" value="Unassembled WGS sequence"/>
</dbReference>
<evidence type="ECO:0008006" key="8">
    <source>
        <dbReference type="Google" id="ProtNLM"/>
    </source>
</evidence>
<evidence type="ECO:0000313" key="3">
    <source>
        <dbReference type="EMBL" id="SUX33530.1"/>
    </source>
</evidence>
<accession>A0A1R0MBY2</accession>
<evidence type="ECO:0000313" key="7">
    <source>
        <dbReference type="Proteomes" id="UP000275777"/>
    </source>
</evidence>
<dbReference type="AlphaFoldDB" id="A0A1R0MBY2"/>
<protein>
    <recommendedName>
        <fullName evidence="8">Lipoprotein</fullName>
    </recommendedName>
</protein>
<dbReference type="Proteomes" id="UP000275777">
    <property type="component" value="Chromosome"/>
</dbReference>
<reference evidence="2 5" key="1">
    <citation type="submission" date="2017-05" db="EMBL/GenBank/DDBJ databases">
        <title>Chromobacterium violaceum GHPS1 isolated from Hydrocarbon polluted soil in French Guiana display an awesome secondary metabolite arsenal and a battery of drug and heavy-metal-resistance and detoxification of xenobiotics proteins.</title>
        <authorList>
            <person name="Belbahri L."/>
        </authorList>
    </citation>
    <scope>NUCLEOTIDE SEQUENCE [LARGE SCALE GENOMIC DNA]</scope>
    <source>
        <strain evidence="2 5">GHPS1</strain>
    </source>
</reference>